<sequence>MSLLKKAVNQQAFAKVGIFGESGAGKTHTAMLIAQGILGRIKGGKMAFLDTETGSDWWVPRMPGGVDLFVHKSKAFKDLVAVIDECVAGGYPVLVIDSLTHVWGELCETYFTDINAERKAKGLRARMRMEIDDWKAVKGKGAWQDFADRFVNSPVHIIACGRGGYEWEFQQGEDGRRDLIKTDTKMKAEGAFGYEPSLVIEMSRVTETDLEIERLPLKQRKIAQARAGSKDKHRAYVRKDRADLLDGQHFDDPTFENFAPHFNTLNLSGEHFGVDTTRSSAGMFEPEGDGQYRHEQKRRDTYLDELKELLTKHLPGQGAFEKKARADVAEAVYETRSWEALQGYDADTLKRGLEQARWLFEGADRERREQALGAGYSADGKRVEDGDAARRAIRQMLDEHLDDLRAEAQAETDALDFPAPEEKTANA</sequence>
<dbReference type="InterPro" id="IPR003593">
    <property type="entry name" value="AAA+_ATPase"/>
</dbReference>
<protein>
    <submittedName>
        <fullName evidence="3">Putative ATPase domain containing protein</fullName>
    </submittedName>
</protein>
<dbReference type="SUPFAM" id="SSF52540">
    <property type="entry name" value="P-loop containing nucleoside triphosphate hydrolases"/>
    <property type="match status" value="1"/>
</dbReference>
<evidence type="ECO:0000259" key="2">
    <source>
        <dbReference type="SMART" id="SM00382"/>
    </source>
</evidence>
<dbReference type="EMBL" id="MT142956">
    <property type="protein sequence ID" value="QJA91042.1"/>
    <property type="molecule type" value="Genomic_DNA"/>
</dbReference>
<dbReference type="SMART" id="SM00382">
    <property type="entry name" value="AAA"/>
    <property type="match status" value="1"/>
</dbReference>
<accession>A0A6M3LBN3</accession>
<gene>
    <name evidence="3" type="ORF">MM415B03496_0011</name>
</gene>
<feature type="region of interest" description="Disordered" evidence="1">
    <location>
        <begin position="403"/>
        <end position="427"/>
    </location>
</feature>
<organism evidence="3">
    <name type="scientific">viral metagenome</name>
    <dbReference type="NCBI Taxonomy" id="1070528"/>
    <lineage>
        <taxon>unclassified sequences</taxon>
        <taxon>metagenomes</taxon>
        <taxon>organismal metagenomes</taxon>
    </lineage>
</organism>
<evidence type="ECO:0000313" key="3">
    <source>
        <dbReference type="EMBL" id="QJA91042.1"/>
    </source>
</evidence>
<dbReference type="Pfam" id="PF13479">
    <property type="entry name" value="AAA_24"/>
    <property type="match status" value="1"/>
</dbReference>
<evidence type="ECO:0000256" key="1">
    <source>
        <dbReference type="SAM" id="MobiDB-lite"/>
    </source>
</evidence>
<reference evidence="3" key="1">
    <citation type="submission" date="2020-03" db="EMBL/GenBank/DDBJ databases">
        <title>The deep terrestrial virosphere.</title>
        <authorList>
            <person name="Holmfeldt K."/>
            <person name="Nilsson E."/>
            <person name="Simone D."/>
            <person name="Lopez-Fernandez M."/>
            <person name="Wu X."/>
            <person name="de Brujin I."/>
            <person name="Lundin D."/>
            <person name="Andersson A."/>
            <person name="Bertilsson S."/>
            <person name="Dopson M."/>
        </authorList>
    </citation>
    <scope>NUCLEOTIDE SEQUENCE</scope>
    <source>
        <strain evidence="3">MM415B03496</strain>
    </source>
</reference>
<feature type="domain" description="AAA+ ATPase" evidence="2">
    <location>
        <begin position="12"/>
        <end position="407"/>
    </location>
</feature>
<dbReference type="Gene3D" id="3.40.50.300">
    <property type="entry name" value="P-loop containing nucleotide triphosphate hydrolases"/>
    <property type="match status" value="1"/>
</dbReference>
<dbReference type="AlphaFoldDB" id="A0A6M3LBN3"/>
<proteinExistence type="predicted"/>
<name>A0A6M3LBN3_9ZZZZ</name>
<dbReference type="InterPro" id="IPR027417">
    <property type="entry name" value="P-loop_NTPase"/>
</dbReference>